<dbReference type="PRINTS" id="PR01249">
    <property type="entry name" value="RIBOSOMALL31"/>
</dbReference>
<dbReference type="HAMAP" id="MF_00502">
    <property type="entry name" value="Ribosomal_bL31_2"/>
    <property type="match status" value="1"/>
</dbReference>
<comment type="similarity">
    <text evidence="1 6 8">Belongs to the bacterial ribosomal protein bL36 family.</text>
</comment>
<dbReference type="GO" id="GO:0003735">
    <property type="term" value="F:structural constituent of ribosome"/>
    <property type="evidence" value="ECO:0007669"/>
    <property type="project" value="InterPro"/>
</dbReference>
<comment type="similarity">
    <text evidence="2 7">Belongs to the bacterial ribosomal protein bL31 family. Type B subfamily.</text>
</comment>
<dbReference type="GO" id="GO:0005840">
    <property type="term" value="C:ribosome"/>
    <property type="evidence" value="ECO:0007669"/>
    <property type="project" value="UniProtKB-KW"/>
</dbReference>
<dbReference type="AlphaFoldDB" id="A0A378F8S4"/>
<dbReference type="NCBIfam" id="TIGR00105">
    <property type="entry name" value="L31"/>
    <property type="match status" value="1"/>
</dbReference>
<keyword evidence="5 7" id="KW-0687">Ribonucleoprotein</keyword>
<dbReference type="InterPro" id="IPR042105">
    <property type="entry name" value="Ribosomal_bL31_sf"/>
</dbReference>
<reference evidence="9 10" key="1">
    <citation type="submission" date="2018-06" db="EMBL/GenBank/DDBJ databases">
        <authorList>
            <consortium name="Pathogen Informatics"/>
            <person name="Doyle S."/>
        </authorList>
    </citation>
    <scope>NUCLEOTIDE SEQUENCE [LARGE SCALE GENOMIC DNA]</scope>
    <source>
        <strain evidence="9 10">NCTC9617</strain>
    </source>
</reference>
<dbReference type="NCBIfam" id="NF002021">
    <property type="entry name" value="PRK00831.1"/>
    <property type="match status" value="1"/>
</dbReference>
<dbReference type="NCBIfam" id="TIGR01022">
    <property type="entry name" value="rpmJ_bact"/>
    <property type="match status" value="1"/>
</dbReference>
<dbReference type="PANTHER" id="PTHR47781:SF1">
    <property type="entry name" value="LARGE RIBOSOMAL SUBUNIT PROTEIN BL36B"/>
    <property type="match status" value="1"/>
</dbReference>
<evidence type="ECO:0000256" key="2">
    <source>
        <dbReference type="ARBA" id="ARBA00008196"/>
    </source>
</evidence>
<evidence type="ECO:0000256" key="1">
    <source>
        <dbReference type="ARBA" id="ARBA00007645"/>
    </source>
</evidence>
<gene>
    <name evidence="7 9" type="primary">rpmE2</name>
    <name evidence="6" type="synonym">rpmJ</name>
    <name evidence="9" type="ORF">NCTC9617_02004</name>
</gene>
<dbReference type="InterPro" id="IPR035977">
    <property type="entry name" value="Ribosomal_bL36_sp"/>
</dbReference>
<dbReference type="Gene3D" id="4.10.830.30">
    <property type="entry name" value="Ribosomal protein L31"/>
    <property type="match status" value="1"/>
</dbReference>
<evidence type="ECO:0000256" key="7">
    <source>
        <dbReference type="HAMAP-Rule" id="MF_00502"/>
    </source>
</evidence>
<dbReference type="GO" id="GO:1990904">
    <property type="term" value="C:ribonucleoprotein complex"/>
    <property type="evidence" value="ECO:0007669"/>
    <property type="project" value="UniProtKB-KW"/>
</dbReference>
<proteinExistence type="inferred from homology"/>
<evidence type="ECO:0000256" key="5">
    <source>
        <dbReference type="ARBA" id="ARBA00023274"/>
    </source>
</evidence>
<dbReference type="SUPFAM" id="SSF57840">
    <property type="entry name" value="Ribosomal protein L36"/>
    <property type="match status" value="1"/>
</dbReference>
<dbReference type="Proteomes" id="UP000255167">
    <property type="component" value="Unassembled WGS sequence"/>
</dbReference>
<dbReference type="HAMAP" id="MF_00251">
    <property type="entry name" value="Ribosomal_bL36"/>
    <property type="match status" value="1"/>
</dbReference>
<keyword evidence="4 7" id="KW-0689">Ribosomal protein</keyword>
<sequence>MKAHIHPPYRTVVFHDTSANEYFKVGSTIRTDRVIELDGETFPYVTIDVSSKSHPYYTGKQKTFANEGSAARFRQRFGGFIECEKESMMQVVNSLRSAKQRHPDCQLVKRKGRLYVICKSNPRFKAVQGRKKRR</sequence>
<dbReference type="InterPro" id="IPR047621">
    <property type="entry name" value="Ribosomal_L36_bact"/>
</dbReference>
<dbReference type="Pfam" id="PF01197">
    <property type="entry name" value="Ribosomal_L31"/>
    <property type="match status" value="1"/>
</dbReference>
<name>A0A378F8S4_KLEPN</name>
<protein>
    <recommendedName>
        <fullName evidence="6 7">Multifunctional fusion protein</fullName>
    </recommendedName>
    <domain>
        <recommendedName>
            <fullName evidence="6">Large ribosomal subunit protein bL36</fullName>
        </recommendedName>
    </domain>
    <domain>
        <recommendedName>
            <fullName evidence="7">Large ribosomal subunit protein bL31B</fullName>
        </recommendedName>
    </domain>
</protein>
<dbReference type="EMBL" id="UGNC01000004">
    <property type="protein sequence ID" value="STW40463.1"/>
    <property type="molecule type" value="Genomic_DNA"/>
</dbReference>
<dbReference type="PANTHER" id="PTHR47781">
    <property type="entry name" value="50S RIBOSOMAL PROTEIN L36 2"/>
    <property type="match status" value="1"/>
</dbReference>
<dbReference type="InterPro" id="IPR034704">
    <property type="entry name" value="Ribosomal_bL28/bL31-like_sf"/>
</dbReference>
<evidence type="ECO:0000256" key="8">
    <source>
        <dbReference type="RuleBase" id="RU000571"/>
    </source>
</evidence>
<evidence type="ECO:0000313" key="9">
    <source>
        <dbReference type="EMBL" id="STW40463.1"/>
    </source>
</evidence>
<dbReference type="NCBIfam" id="NF002462">
    <property type="entry name" value="PRK01678.1"/>
    <property type="match status" value="1"/>
</dbReference>
<accession>A0A378F8S4</accession>
<dbReference type="GO" id="GO:0006412">
    <property type="term" value="P:translation"/>
    <property type="evidence" value="ECO:0007669"/>
    <property type="project" value="UniProtKB-UniRule"/>
</dbReference>
<organism evidence="9 10">
    <name type="scientific">Klebsiella pneumoniae</name>
    <dbReference type="NCBI Taxonomy" id="573"/>
    <lineage>
        <taxon>Bacteria</taxon>
        <taxon>Pseudomonadati</taxon>
        <taxon>Pseudomonadota</taxon>
        <taxon>Gammaproteobacteria</taxon>
        <taxon>Enterobacterales</taxon>
        <taxon>Enterobacteriaceae</taxon>
        <taxon>Klebsiella/Raoultella group</taxon>
        <taxon>Klebsiella</taxon>
        <taxon>Klebsiella pneumoniae complex</taxon>
    </lineage>
</organism>
<comment type="subunit">
    <text evidence="3 7">Part of the 50S ribosomal subunit.</text>
</comment>
<dbReference type="Pfam" id="PF00444">
    <property type="entry name" value="Ribosomal_L36"/>
    <property type="match status" value="1"/>
</dbReference>
<evidence type="ECO:0000256" key="3">
    <source>
        <dbReference type="ARBA" id="ARBA00011838"/>
    </source>
</evidence>
<evidence type="ECO:0000256" key="4">
    <source>
        <dbReference type="ARBA" id="ARBA00022980"/>
    </source>
</evidence>
<dbReference type="InterPro" id="IPR027493">
    <property type="entry name" value="Ribosomal_bL31_B"/>
</dbReference>
<dbReference type="PROSITE" id="PS00828">
    <property type="entry name" value="RIBOSOMAL_L36"/>
    <property type="match status" value="1"/>
</dbReference>
<dbReference type="SUPFAM" id="SSF143800">
    <property type="entry name" value="L28p-like"/>
    <property type="match status" value="1"/>
</dbReference>
<evidence type="ECO:0000313" key="10">
    <source>
        <dbReference type="Proteomes" id="UP000255167"/>
    </source>
</evidence>
<dbReference type="InterPro" id="IPR002150">
    <property type="entry name" value="Ribosomal_bL31"/>
</dbReference>
<evidence type="ECO:0000256" key="6">
    <source>
        <dbReference type="HAMAP-Rule" id="MF_00251"/>
    </source>
</evidence>
<dbReference type="InterPro" id="IPR000473">
    <property type="entry name" value="Ribosomal_bL36"/>
</dbReference>